<dbReference type="STRING" id="546364.SAMN04489730_3999"/>
<evidence type="ECO:0000256" key="1">
    <source>
        <dbReference type="ARBA" id="ARBA00000085"/>
    </source>
</evidence>
<keyword evidence="7" id="KW-0067">ATP-binding</keyword>
<organism evidence="12 13">
    <name type="scientific">Amycolatopsis australiensis</name>
    <dbReference type="NCBI Taxonomy" id="546364"/>
    <lineage>
        <taxon>Bacteria</taxon>
        <taxon>Bacillati</taxon>
        <taxon>Actinomycetota</taxon>
        <taxon>Actinomycetes</taxon>
        <taxon>Pseudonocardiales</taxon>
        <taxon>Pseudonocardiaceae</taxon>
        <taxon>Amycolatopsis</taxon>
    </lineage>
</organism>
<protein>
    <recommendedName>
        <fullName evidence="2">histidine kinase</fullName>
        <ecNumber evidence="2">2.7.13.3</ecNumber>
    </recommendedName>
</protein>
<dbReference type="EMBL" id="FPJG01000006">
    <property type="protein sequence ID" value="SFW75835.1"/>
    <property type="molecule type" value="Genomic_DNA"/>
</dbReference>
<dbReference type="Proteomes" id="UP000182740">
    <property type="component" value="Unassembled WGS sequence"/>
</dbReference>
<dbReference type="PANTHER" id="PTHR24421">
    <property type="entry name" value="NITRATE/NITRITE SENSOR PROTEIN NARX-RELATED"/>
    <property type="match status" value="1"/>
</dbReference>
<keyword evidence="13" id="KW-1185">Reference proteome</keyword>
<dbReference type="CDD" id="cd16917">
    <property type="entry name" value="HATPase_UhpB-NarQ-NarX-like"/>
    <property type="match status" value="1"/>
</dbReference>
<keyword evidence="8" id="KW-0902">Two-component regulatory system</keyword>
<evidence type="ECO:0000256" key="6">
    <source>
        <dbReference type="ARBA" id="ARBA00022777"/>
    </source>
</evidence>
<accession>A0A1K1RUD2</accession>
<evidence type="ECO:0000256" key="4">
    <source>
        <dbReference type="ARBA" id="ARBA00022679"/>
    </source>
</evidence>
<feature type="coiled-coil region" evidence="9">
    <location>
        <begin position="211"/>
        <end position="245"/>
    </location>
</feature>
<evidence type="ECO:0000313" key="12">
    <source>
        <dbReference type="EMBL" id="SFW75835.1"/>
    </source>
</evidence>
<evidence type="ECO:0000256" key="2">
    <source>
        <dbReference type="ARBA" id="ARBA00012438"/>
    </source>
</evidence>
<keyword evidence="9" id="KW-0175">Coiled coil</keyword>
<evidence type="ECO:0000256" key="10">
    <source>
        <dbReference type="SAM" id="MobiDB-lite"/>
    </source>
</evidence>
<dbReference type="GO" id="GO:0005524">
    <property type="term" value="F:ATP binding"/>
    <property type="evidence" value="ECO:0007669"/>
    <property type="project" value="UniProtKB-KW"/>
</dbReference>
<dbReference type="Pfam" id="PF02518">
    <property type="entry name" value="HATPase_c"/>
    <property type="match status" value="1"/>
</dbReference>
<comment type="catalytic activity">
    <reaction evidence="1">
        <text>ATP + protein L-histidine = ADP + protein N-phospho-L-histidine.</text>
        <dbReference type="EC" id="2.7.13.3"/>
    </reaction>
</comment>
<dbReference type="SMART" id="SM00387">
    <property type="entry name" value="HATPase_c"/>
    <property type="match status" value="1"/>
</dbReference>
<dbReference type="SUPFAM" id="SSF55874">
    <property type="entry name" value="ATPase domain of HSP90 chaperone/DNA topoisomerase II/histidine kinase"/>
    <property type="match status" value="1"/>
</dbReference>
<keyword evidence="3" id="KW-0597">Phosphoprotein</keyword>
<dbReference type="PANTHER" id="PTHR24421:SF10">
    <property type="entry name" value="NITRATE_NITRITE SENSOR PROTEIN NARQ"/>
    <property type="match status" value="1"/>
</dbReference>
<evidence type="ECO:0000256" key="8">
    <source>
        <dbReference type="ARBA" id="ARBA00023012"/>
    </source>
</evidence>
<dbReference type="AlphaFoldDB" id="A0A1K1RUD2"/>
<dbReference type="GO" id="GO:0000155">
    <property type="term" value="F:phosphorelay sensor kinase activity"/>
    <property type="evidence" value="ECO:0007669"/>
    <property type="project" value="InterPro"/>
</dbReference>
<feature type="domain" description="Histidine kinase/HSP90-like ATPase" evidence="11">
    <location>
        <begin position="367"/>
        <end position="463"/>
    </location>
</feature>
<evidence type="ECO:0000256" key="3">
    <source>
        <dbReference type="ARBA" id="ARBA00022553"/>
    </source>
</evidence>
<reference evidence="13" key="1">
    <citation type="submission" date="2016-11" db="EMBL/GenBank/DDBJ databases">
        <authorList>
            <person name="Varghese N."/>
            <person name="Submissions S."/>
        </authorList>
    </citation>
    <scope>NUCLEOTIDE SEQUENCE [LARGE SCALE GENOMIC DNA]</scope>
    <source>
        <strain evidence="13">DSM 44671</strain>
    </source>
</reference>
<sequence>MPTNESCRRGRGRATFVACPAREAPTGRRAVGPEANVVPVSHVTPGPRATLSERLGGRFGAKHELATLLSLVVIFGLLDVAICLNSQPTTGWAGPRADLVLQLVVDVSVLGVRRFPKTVAGIAMAVAFATVLADGLAPGLLSPVDPASPLILPRVTSVIVIYLVRLESPRTAFAIIAALAIIGSEPWAPSWTITPVGLLSTIGPPVVVLYLDARKQLLQELRDRAERAEREQHLMAEQARAEERRRLAAEMHDVLTHGLSLMVLHAGALGVSSADPEVRKAAEEIRARGAMALDELRDLVGVLNTTSADLSERMAGPSPRRGSAGPAGAAGSATSVPDPATLVAESAAAGIPVELDVEGERAHMSPTIARTVHRIVQEALTNARKHAAGAEIRVELRYRRDGVAVRVVNTPPRRAPDAVLAGSGSGLGLSSLRHRVELVGGSLEAGPTPDGGFRIAADLPAYVPTTETRQKPARR</sequence>
<keyword evidence="5" id="KW-0547">Nucleotide-binding</keyword>
<evidence type="ECO:0000256" key="5">
    <source>
        <dbReference type="ARBA" id="ARBA00022741"/>
    </source>
</evidence>
<dbReference type="InterPro" id="IPR050482">
    <property type="entry name" value="Sensor_HK_TwoCompSys"/>
</dbReference>
<keyword evidence="6 12" id="KW-0418">Kinase</keyword>
<dbReference type="InterPro" id="IPR003594">
    <property type="entry name" value="HATPase_dom"/>
</dbReference>
<dbReference type="InterPro" id="IPR011712">
    <property type="entry name" value="Sig_transdc_His_kin_sub3_dim/P"/>
</dbReference>
<feature type="compositionally biased region" description="Low complexity" evidence="10">
    <location>
        <begin position="315"/>
        <end position="333"/>
    </location>
</feature>
<evidence type="ECO:0000256" key="7">
    <source>
        <dbReference type="ARBA" id="ARBA00022840"/>
    </source>
</evidence>
<dbReference type="InterPro" id="IPR036890">
    <property type="entry name" value="HATPase_C_sf"/>
</dbReference>
<dbReference type="EC" id="2.7.13.3" evidence="2"/>
<evidence type="ECO:0000259" key="11">
    <source>
        <dbReference type="SMART" id="SM00387"/>
    </source>
</evidence>
<dbReference type="Gene3D" id="3.30.565.10">
    <property type="entry name" value="Histidine kinase-like ATPase, C-terminal domain"/>
    <property type="match status" value="1"/>
</dbReference>
<feature type="region of interest" description="Disordered" evidence="10">
    <location>
        <begin position="310"/>
        <end position="335"/>
    </location>
</feature>
<proteinExistence type="predicted"/>
<dbReference type="Pfam" id="PF07730">
    <property type="entry name" value="HisKA_3"/>
    <property type="match status" value="1"/>
</dbReference>
<gene>
    <name evidence="12" type="ORF">SAMN04489730_3999</name>
</gene>
<name>A0A1K1RUD2_9PSEU</name>
<keyword evidence="4" id="KW-0808">Transferase</keyword>
<dbReference type="Gene3D" id="1.20.5.1930">
    <property type="match status" value="1"/>
</dbReference>
<evidence type="ECO:0000313" key="13">
    <source>
        <dbReference type="Proteomes" id="UP000182740"/>
    </source>
</evidence>
<evidence type="ECO:0000256" key="9">
    <source>
        <dbReference type="SAM" id="Coils"/>
    </source>
</evidence>
<dbReference type="GO" id="GO:0016020">
    <property type="term" value="C:membrane"/>
    <property type="evidence" value="ECO:0007669"/>
    <property type="project" value="InterPro"/>
</dbReference>
<dbReference type="GO" id="GO:0046983">
    <property type="term" value="F:protein dimerization activity"/>
    <property type="evidence" value="ECO:0007669"/>
    <property type="project" value="InterPro"/>
</dbReference>
<dbReference type="OrthoDB" id="227596at2"/>